<dbReference type="Gene3D" id="1.10.10.10">
    <property type="entry name" value="Winged helix-like DNA-binding domain superfamily/Winged helix DNA-binding domain"/>
    <property type="match status" value="1"/>
</dbReference>
<dbReference type="InterPro" id="IPR003754">
    <property type="entry name" value="4pyrrol_synth_uPrphyn_synth"/>
</dbReference>
<dbReference type="Pfam" id="PF00486">
    <property type="entry name" value="Trans_reg_C"/>
    <property type="match status" value="1"/>
</dbReference>
<dbReference type="InterPro" id="IPR016032">
    <property type="entry name" value="Sig_transdc_resp-reg_C-effctor"/>
</dbReference>
<dbReference type="GO" id="GO:0006780">
    <property type="term" value="P:uroporphyrinogen III biosynthetic process"/>
    <property type="evidence" value="ECO:0007669"/>
    <property type="project" value="InterPro"/>
</dbReference>
<evidence type="ECO:0000313" key="4">
    <source>
        <dbReference type="EMBL" id="ORW29858.1"/>
    </source>
</evidence>
<dbReference type="EMBL" id="LQPK01000018">
    <property type="protein sequence ID" value="ORW29858.1"/>
    <property type="molecule type" value="Genomic_DNA"/>
</dbReference>
<dbReference type="InterPro" id="IPR001867">
    <property type="entry name" value="OmpR/PhoB-type_DNA-bd"/>
</dbReference>
<reference evidence="6 7" key="1">
    <citation type="journal article" date="2015" name="Emerg. Microbes Infect.">
        <title>Characterization of 17 strains belonging to the Mycobacterium simiae complex and description of Mycobacterium paraense sp. nov.</title>
        <authorList>
            <person name="Fusco da Costa A.R."/>
            <person name="Fedrizzi T."/>
            <person name="Lopes M.L."/>
            <person name="Pecorari M."/>
            <person name="Oliveira da Costa W.L."/>
            <person name="Giacobazzi E."/>
            <person name="da Costa Bahia J.R."/>
            <person name="De Sanctis V."/>
            <person name="Batista Lima K.V."/>
            <person name="Bertorelli R."/>
            <person name="Grottola A."/>
            <person name="Fabio A."/>
            <person name="Mariottini A."/>
            <person name="Ferretti P."/>
            <person name="Di Leva F."/>
            <person name="Fregni Serpini G."/>
            <person name="Tagliazucchi S."/>
            <person name="Rumpianesi F."/>
            <person name="Jousson O."/>
            <person name="Segata N."/>
            <person name="Tortoli E."/>
        </authorList>
    </citation>
    <scope>NUCLEOTIDE SEQUENCE [LARGE SCALE GENOMIC DNA]</scope>
    <source>
        <strain evidence="4 7">FI-07156</strain>
        <strain evidence="5 6">IEC33</strain>
    </source>
</reference>
<proteinExistence type="predicted"/>
<reference evidence="5" key="3">
    <citation type="submission" date="2016-01" db="EMBL/GenBank/DDBJ databases">
        <authorList>
            <person name="Oliw E.H."/>
        </authorList>
    </citation>
    <scope>NUCLEOTIDE SEQUENCE</scope>
    <source>
        <strain evidence="5">IEC33</strain>
    </source>
</reference>
<dbReference type="SUPFAM" id="SSF46894">
    <property type="entry name" value="C-terminal effector domain of the bipartite response regulators"/>
    <property type="match status" value="1"/>
</dbReference>
<dbReference type="STRING" id="767916.AWB91_20850"/>
<evidence type="ECO:0000256" key="1">
    <source>
        <dbReference type="ARBA" id="ARBA00023125"/>
    </source>
</evidence>
<evidence type="ECO:0000313" key="7">
    <source>
        <dbReference type="Proteomes" id="UP000193801"/>
    </source>
</evidence>
<gene>
    <name evidence="5" type="ORF">AWB90_12735</name>
    <name evidence="4" type="ORF">AWB91_20850</name>
</gene>
<dbReference type="GO" id="GO:0003677">
    <property type="term" value="F:DNA binding"/>
    <property type="evidence" value="ECO:0007669"/>
    <property type="project" value="UniProtKB-UniRule"/>
</dbReference>
<evidence type="ECO:0000313" key="6">
    <source>
        <dbReference type="Proteomes" id="UP000193285"/>
    </source>
</evidence>
<dbReference type="PANTHER" id="PTHR40082:SF1">
    <property type="entry name" value="BLR5956 PROTEIN"/>
    <property type="match status" value="1"/>
</dbReference>
<dbReference type="Gene3D" id="3.40.50.10090">
    <property type="match status" value="2"/>
</dbReference>
<dbReference type="SMART" id="SM00862">
    <property type="entry name" value="Trans_reg_C"/>
    <property type="match status" value="1"/>
</dbReference>
<dbReference type="GO" id="GO:0004852">
    <property type="term" value="F:uroporphyrinogen-III synthase activity"/>
    <property type="evidence" value="ECO:0007669"/>
    <property type="project" value="InterPro"/>
</dbReference>
<dbReference type="CDD" id="cd00383">
    <property type="entry name" value="trans_reg_C"/>
    <property type="match status" value="1"/>
</dbReference>
<reference evidence="4" key="2">
    <citation type="submission" date="2016-01" db="EMBL/GenBank/DDBJ databases">
        <authorList>
            <person name="Ana R.F.D.C."/>
            <person name="Tarcisio F."/>
            <person name="Maria L.L."/>
            <person name="Monica P."/>
            <person name="Wana L.O.D.C."/>
            <person name="Elisabetta G."/>
            <person name="Jeann R.D.C.B."/>
            <person name="Veronica D.S."/>
            <person name="Karla V.B.L."/>
            <person name="Roberto B."/>
            <person name="Antonella G."/>
            <person name="Anna F."/>
            <person name="Alessandro M."/>
            <person name="Pamela F."/>
            <person name="Francesca D.L."/>
            <person name="Giulia F.S."/>
            <person name="Sara T."/>
            <person name="Fabio R."/>
            <person name="Olivier J."/>
            <person name="Nicola S."/>
            <person name="Enrico T."/>
        </authorList>
    </citation>
    <scope>NUCLEOTIDE SEQUENCE</scope>
    <source>
        <strain evidence="4">FI-07156</strain>
    </source>
</reference>
<name>A0A1X2A9V7_9MYCO</name>
<dbReference type="OrthoDB" id="213853at2"/>
<dbReference type="GO" id="GO:0000160">
    <property type="term" value="P:phosphorelay signal transduction system"/>
    <property type="evidence" value="ECO:0007669"/>
    <property type="project" value="InterPro"/>
</dbReference>
<evidence type="ECO:0000256" key="2">
    <source>
        <dbReference type="PROSITE-ProRule" id="PRU01091"/>
    </source>
</evidence>
<dbReference type="CDD" id="cd06578">
    <property type="entry name" value="HemD"/>
    <property type="match status" value="1"/>
</dbReference>
<evidence type="ECO:0000313" key="5">
    <source>
        <dbReference type="EMBL" id="ORW46842.1"/>
    </source>
</evidence>
<dbReference type="NCBIfam" id="NF005568">
    <property type="entry name" value="PRK07239.1"/>
    <property type="match status" value="1"/>
</dbReference>
<feature type="DNA-binding region" description="OmpR/PhoB-type" evidence="2">
    <location>
        <begin position="281"/>
        <end position="374"/>
    </location>
</feature>
<comment type="caution">
    <text evidence="5">The sequence shown here is derived from an EMBL/GenBank/DDBJ whole genome shotgun (WGS) entry which is preliminary data.</text>
</comment>
<dbReference type="EMBL" id="LQPN01000044">
    <property type="protein sequence ID" value="ORW46842.1"/>
    <property type="molecule type" value="Genomic_DNA"/>
</dbReference>
<dbReference type="InterPro" id="IPR036388">
    <property type="entry name" value="WH-like_DNA-bd_sf"/>
</dbReference>
<dbReference type="Pfam" id="PF02602">
    <property type="entry name" value="HEM4"/>
    <property type="match status" value="1"/>
</dbReference>
<keyword evidence="1 2" id="KW-0238">DNA-binding</keyword>
<dbReference type="PROSITE" id="PS51755">
    <property type="entry name" value="OMPR_PHOB"/>
    <property type="match status" value="1"/>
</dbReference>
<dbReference type="RefSeq" id="WP_085102349.1">
    <property type="nucleotide sequence ID" value="NZ_LQPK01000018.1"/>
</dbReference>
<dbReference type="Proteomes" id="UP000193285">
    <property type="component" value="Unassembled WGS sequence"/>
</dbReference>
<dbReference type="GO" id="GO:0006355">
    <property type="term" value="P:regulation of DNA-templated transcription"/>
    <property type="evidence" value="ECO:0007669"/>
    <property type="project" value="InterPro"/>
</dbReference>
<sequence>MAQPKSAPLTGYRVAVTSARRAEELCALLSRQGAEVCSAPAINMIALPDDDELHRHTEALIADPPDILVVHTGIGFRGWLAAAEGWGLANQLVASLSSARIVSRGPKGTGAVRAAGLHEEWSPESESSHEVLEYLLESGVSGLRVAIQLHGAADAWDPFPEFLGGLRFAGAEVIPIRVYRWKPTPLGGDFDQLVTGIARRQFDAVTFTSAPAAAAVLERSRELSIEDQVLGALRSDVHAMCVGPVTSKPLIRKGVPTSAPERMRLGALARHIAEELPLLGSCTVKVAGHTLDIRGTCVLVDGAIKLLSPSGMSVLRALAQRPGDVVARTELLRVLPGNSNDPHAVDTAVLRLRTALGDKNMVATVVKRGYRLAVDDPKGDPWT</sequence>
<dbReference type="InterPro" id="IPR036108">
    <property type="entry name" value="4pyrrol_syn_uPrphyn_synt_sf"/>
</dbReference>
<dbReference type="Proteomes" id="UP000193801">
    <property type="component" value="Unassembled WGS sequence"/>
</dbReference>
<dbReference type="InterPro" id="IPR039793">
    <property type="entry name" value="UROS/Hem4"/>
</dbReference>
<protein>
    <submittedName>
        <fullName evidence="5">Bifunctional uroporphyrinogen-III synthetase/response regulator domain protein</fullName>
    </submittedName>
</protein>
<dbReference type="AlphaFoldDB" id="A0A1X2A9V7"/>
<accession>A0A1X2A9V7</accession>
<evidence type="ECO:0000259" key="3">
    <source>
        <dbReference type="PROSITE" id="PS51755"/>
    </source>
</evidence>
<keyword evidence="7" id="KW-1185">Reference proteome</keyword>
<feature type="domain" description="OmpR/PhoB-type" evidence="3">
    <location>
        <begin position="281"/>
        <end position="374"/>
    </location>
</feature>
<dbReference type="SUPFAM" id="SSF69618">
    <property type="entry name" value="HemD-like"/>
    <property type="match status" value="1"/>
</dbReference>
<organism evidence="5 6">
    <name type="scientific">Mycobacterium paraense</name>
    <dbReference type="NCBI Taxonomy" id="767916"/>
    <lineage>
        <taxon>Bacteria</taxon>
        <taxon>Bacillati</taxon>
        <taxon>Actinomycetota</taxon>
        <taxon>Actinomycetes</taxon>
        <taxon>Mycobacteriales</taxon>
        <taxon>Mycobacteriaceae</taxon>
        <taxon>Mycobacterium</taxon>
        <taxon>Mycobacterium simiae complex</taxon>
    </lineage>
</organism>
<dbReference type="PANTHER" id="PTHR40082">
    <property type="entry name" value="BLR5956 PROTEIN"/>
    <property type="match status" value="1"/>
</dbReference>